<organism evidence="1 2">
    <name type="scientific">Brunnivagina elsteri CCALA 953</name>
    <dbReference type="NCBI Taxonomy" id="987040"/>
    <lineage>
        <taxon>Bacteria</taxon>
        <taxon>Bacillati</taxon>
        <taxon>Cyanobacteriota</taxon>
        <taxon>Cyanophyceae</taxon>
        <taxon>Nostocales</taxon>
        <taxon>Calotrichaceae</taxon>
        <taxon>Brunnivagina</taxon>
    </lineage>
</organism>
<keyword evidence="1" id="KW-0808">Transferase</keyword>
<name>A0A2A2TB05_9CYAN</name>
<dbReference type="GO" id="GO:0016740">
    <property type="term" value="F:transferase activity"/>
    <property type="evidence" value="ECO:0007669"/>
    <property type="project" value="UniProtKB-KW"/>
</dbReference>
<keyword evidence="2" id="KW-1185">Reference proteome</keyword>
<gene>
    <name evidence="1" type="ORF">CK510_28110</name>
</gene>
<dbReference type="OrthoDB" id="527544at2"/>
<reference evidence="1 2" key="1">
    <citation type="submission" date="2017-08" db="EMBL/GenBank/DDBJ databases">
        <title>Draft genome sequence of filamentous cyanobacterium Calothrix elsteri CCALA 953.</title>
        <authorList>
            <person name="Gagunashvili A.N."/>
            <person name="Elster J."/>
            <person name="Andresson O.S."/>
        </authorList>
    </citation>
    <scope>NUCLEOTIDE SEQUENCE [LARGE SCALE GENOMIC DNA]</scope>
    <source>
        <strain evidence="1 2">CCALA 953</strain>
    </source>
</reference>
<protein>
    <submittedName>
        <fullName evidence="1">LPS biosynthesis glycosyltransferase</fullName>
    </submittedName>
</protein>
<dbReference type="EMBL" id="NTFS01000548">
    <property type="protein sequence ID" value="PAX48950.1"/>
    <property type="molecule type" value="Genomic_DNA"/>
</dbReference>
<evidence type="ECO:0000313" key="2">
    <source>
        <dbReference type="Proteomes" id="UP000218238"/>
    </source>
</evidence>
<sequence length="285" mass="32403">MKSNNQVSINNSLVKNISKVLIIAYKESTEQLEKIFTQAGFECEVLRQENKPEYQNYSHSYLCLMNHCRAWETAATETKPTLIIEADFVPVFGIAKLPLQFDPNQSNVGVSWLYTCAPQIYSISPQGHAEGFSVSTVAYIVTPLAAKTLLGLADEVTQKHGNKNYSSWDSTLDKYLRDRNFKNYIPWRNYGEHGGAPNPEHHQHQLSKTHRADVLYGKLAFTPIYAANQKNPVMAFFSVRFQARCKGIARLLLGRFLRPKIVQNSKTPGKLIRFALFRHFSCNRG</sequence>
<accession>A0A2A2TB05</accession>
<dbReference type="Proteomes" id="UP000218238">
    <property type="component" value="Unassembled WGS sequence"/>
</dbReference>
<comment type="caution">
    <text evidence="1">The sequence shown here is derived from an EMBL/GenBank/DDBJ whole genome shotgun (WGS) entry which is preliminary data.</text>
</comment>
<dbReference type="AlphaFoldDB" id="A0A2A2TB05"/>
<proteinExistence type="predicted"/>
<evidence type="ECO:0000313" key="1">
    <source>
        <dbReference type="EMBL" id="PAX48950.1"/>
    </source>
</evidence>